<dbReference type="AlphaFoldDB" id="A0A284R8R5"/>
<keyword evidence="2" id="KW-1185">Reference proteome</keyword>
<dbReference type="Proteomes" id="UP000219338">
    <property type="component" value="Unassembled WGS sequence"/>
</dbReference>
<protein>
    <submittedName>
        <fullName evidence="1">Uncharacterized protein</fullName>
    </submittedName>
</protein>
<sequence length="40" mass="4257">MANTAKFRSGRGNGGWFLKSAWTALAVTTISRRGAHPPPS</sequence>
<evidence type="ECO:0000313" key="2">
    <source>
        <dbReference type="Proteomes" id="UP000219338"/>
    </source>
</evidence>
<name>A0A284R8R5_ARMOS</name>
<organism evidence="1 2">
    <name type="scientific">Armillaria ostoyae</name>
    <name type="common">Armillaria root rot fungus</name>
    <dbReference type="NCBI Taxonomy" id="47428"/>
    <lineage>
        <taxon>Eukaryota</taxon>
        <taxon>Fungi</taxon>
        <taxon>Dikarya</taxon>
        <taxon>Basidiomycota</taxon>
        <taxon>Agaricomycotina</taxon>
        <taxon>Agaricomycetes</taxon>
        <taxon>Agaricomycetidae</taxon>
        <taxon>Agaricales</taxon>
        <taxon>Marasmiineae</taxon>
        <taxon>Physalacriaceae</taxon>
        <taxon>Armillaria</taxon>
    </lineage>
</organism>
<evidence type="ECO:0000313" key="1">
    <source>
        <dbReference type="EMBL" id="SJL05099.1"/>
    </source>
</evidence>
<accession>A0A284R8R5</accession>
<dbReference type="OrthoDB" id="10485739at2759"/>
<gene>
    <name evidence="1" type="ORF">ARMOST_08471</name>
</gene>
<reference evidence="2" key="1">
    <citation type="journal article" date="2017" name="Nat. Ecol. Evol.">
        <title>Genome expansion and lineage-specific genetic innovations in the forest pathogenic fungi Armillaria.</title>
        <authorList>
            <person name="Sipos G."/>
            <person name="Prasanna A.N."/>
            <person name="Walter M.C."/>
            <person name="O'Connor E."/>
            <person name="Balint B."/>
            <person name="Krizsan K."/>
            <person name="Kiss B."/>
            <person name="Hess J."/>
            <person name="Varga T."/>
            <person name="Slot J."/>
            <person name="Riley R."/>
            <person name="Boka B."/>
            <person name="Rigling D."/>
            <person name="Barry K."/>
            <person name="Lee J."/>
            <person name="Mihaltcheva S."/>
            <person name="LaButti K."/>
            <person name="Lipzen A."/>
            <person name="Waldron R."/>
            <person name="Moloney N.M."/>
            <person name="Sperisen C."/>
            <person name="Kredics L."/>
            <person name="Vagvoelgyi C."/>
            <person name="Patrignani A."/>
            <person name="Fitzpatrick D."/>
            <person name="Nagy I."/>
            <person name="Doyle S."/>
            <person name="Anderson J.B."/>
            <person name="Grigoriev I.V."/>
            <person name="Gueldener U."/>
            <person name="Muensterkoetter M."/>
            <person name="Nagy L.G."/>
        </authorList>
    </citation>
    <scope>NUCLEOTIDE SEQUENCE [LARGE SCALE GENOMIC DNA]</scope>
    <source>
        <strain evidence="2">C18/9</strain>
    </source>
</reference>
<dbReference type="EMBL" id="FUEG01000005">
    <property type="protein sequence ID" value="SJL05099.1"/>
    <property type="molecule type" value="Genomic_DNA"/>
</dbReference>
<proteinExistence type="predicted"/>